<protein>
    <recommendedName>
        <fullName evidence="3">F-box domain-containing protein</fullName>
    </recommendedName>
</protein>
<dbReference type="Proteomes" id="UP000053257">
    <property type="component" value="Unassembled WGS sequence"/>
</dbReference>
<accession>A0A0C3PSQ1</accession>
<organism evidence="1 2">
    <name type="scientific">Phlebiopsis gigantea (strain 11061_1 CR5-6)</name>
    <name type="common">White-rot fungus</name>
    <name type="synonym">Peniophora gigantea</name>
    <dbReference type="NCBI Taxonomy" id="745531"/>
    <lineage>
        <taxon>Eukaryota</taxon>
        <taxon>Fungi</taxon>
        <taxon>Dikarya</taxon>
        <taxon>Basidiomycota</taxon>
        <taxon>Agaricomycotina</taxon>
        <taxon>Agaricomycetes</taxon>
        <taxon>Polyporales</taxon>
        <taxon>Phanerochaetaceae</taxon>
        <taxon>Phlebiopsis</taxon>
    </lineage>
</organism>
<dbReference type="AlphaFoldDB" id="A0A0C3PSQ1"/>
<sequence>MCLKLSSRPPQADPPALRLPPELLHSVFELLDKPALSACSLAAHCWLEVAQSHLFKSLVHHITVKDDCGGPQAPPLQDLLEFLDASPWIGVYIRSLSLKMVRPLYSSRYRDGRLNILCSILRRTQGLRVLEIHHLIFSELLSPESIPQPNDGPALGHLDSLRVNFLTLPLEIARGDHIFRLFQLVDTIDELHLESFAFPSLTPDRVRAVWPPHVPKRVRALRLTHSSPVGHLSMISLDRLESLSLDVCTRDTLTWLAAFLTRPAGRRLRRIALPAYEGHAVPVLDLSPCAALERLVLAAAVCTDPRAAGVGVRAQSYAFMCAALASAPRTVRTVAFRLRHTRATAAGVRKDWTELDELFAGRGVRVRVEIDSGKAAGGLDVAAVYTCVAGVLPRTYARGVMRFVDVSGA</sequence>
<dbReference type="HOGENOM" id="CLU_672869_0_0_1"/>
<dbReference type="InterPro" id="IPR036047">
    <property type="entry name" value="F-box-like_dom_sf"/>
</dbReference>
<evidence type="ECO:0000313" key="1">
    <source>
        <dbReference type="EMBL" id="KIP10423.1"/>
    </source>
</evidence>
<name>A0A0C3PSQ1_PHLG1</name>
<dbReference type="OrthoDB" id="2729743at2759"/>
<dbReference type="EMBL" id="KN840455">
    <property type="protein sequence ID" value="KIP10423.1"/>
    <property type="molecule type" value="Genomic_DNA"/>
</dbReference>
<keyword evidence="2" id="KW-1185">Reference proteome</keyword>
<reference evidence="1 2" key="1">
    <citation type="journal article" date="2014" name="PLoS Genet.">
        <title>Analysis of the Phlebiopsis gigantea genome, transcriptome and secretome provides insight into its pioneer colonization strategies of wood.</title>
        <authorList>
            <person name="Hori C."/>
            <person name="Ishida T."/>
            <person name="Igarashi K."/>
            <person name="Samejima M."/>
            <person name="Suzuki H."/>
            <person name="Master E."/>
            <person name="Ferreira P."/>
            <person name="Ruiz-Duenas F.J."/>
            <person name="Held B."/>
            <person name="Canessa P."/>
            <person name="Larrondo L.F."/>
            <person name="Schmoll M."/>
            <person name="Druzhinina I.S."/>
            <person name="Kubicek C.P."/>
            <person name="Gaskell J.A."/>
            <person name="Kersten P."/>
            <person name="St John F."/>
            <person name="Glasner J."/>
            <person name="Sabat G."/>
            <person name="Splinter BonDurant S."/>
            <person name="Syed K."/>
            <person name="Yadav J."/>
            <person name="Mgbeahuruike A.C."/>
            <person name="Kovalchuk A."/>
            <person name="Asiegbu F.O."/>
            <person name="Lackner G."/>
            <person name="Hoffmeister D."/>
            <person name="Rencoret J."/>
            <person name="Gutierrez A."/>
            <person name="Sun H."/>
            <person name="Lindquist E."/>
            <person name="Barry K."/>
            <person name="Riley R."/>
            <person name="Grigoriev I.V."/>
            <person name="Henrissat B."/>
            <person name="Kues U."/>
            <person name="Berka R.M."/>
            <person name="Martinez A.T."/>
            <person name="Covert S.F."/>
            <person name="Blanchette R.A."/>
            <person name="Cullen D."/>
        </authorList>
    </citation>
    <scope>NUCLEOTIDE SEQUENCE [LARGE SCALE GENOMIC DNA]</scope>
    <source>
        <strain evidence="1 2">11061_1 CR5-6</strain>
    </source>
</reference>
<evidence type="ECO:0008006" key="3">
    <source>
        <dbReference type="Google" id="ProtNLM"/>
    </source>
</evidence>
<evidence type="ECO:0000313" key="2">
    <source>
        <dbReference type="Proteomes" id="UP000053257"/>
    </source>
</evidence>
<dbReference type="SUPFAM" id="SSF81383">
    <property type="entry name" value="F-box domain"/>
    <property type="match status" value="1"/>
</dbReference>
<proteinExistence type="predicted"/>
<gene>
    <name evidence="1" type="ORF">PHLGIDRAFT_241474</name>
</gene>